<dbReference type="AlphaFoldDB" id="A0AAQ3MH74"/>
<dbReference type="Gene3D" id="1.10.600.10">
    <property type="entry name" value="Farnesyl Diphosphate Synthase"/>
    <property type="match status" value="1"/>
</dbReference>
<dbReference type="GO" id="GO:0046905">
    <property type="term" value="F:15-cis-phytoene synthase activity"/>
    <property type="evidence" value="ECO:0007669"/>
    <property type="project" value="UniProtKB-EC"/>
</dbReference>
<accession>A0AAQ3MH74</accession>
<keyword evidence="4" id="KW-0472">Membrane</keyword>
<keyword evidence="6" id="KW-1185">Reference proteome</keyword>
<evidence type="ECO:0000313" key="6">
    <source>
        <dbReference type="Proteomes" id="UP001374535"/>
    </source>
</evidence>
<dbReference type="PANTHER" id="PTHR31480">
    <property type="entry name" value="BIFUNCTIONAL LYCOPENE CYCLASE/PHYTOENE SYNTHASE"/>
    <property type="match status" value="1"/>
</dbReference>
<proteinExistence type="predicted"/>
<evidence type="ECO:0000313" key="5">
    <source>
        <dbReference type="EMBL" id="WVY91156.1"/>
    </source>
</evidence>
<evidence type="ECO:0000256" key="3">
    <source>
        <dbReference type="ARBA" id="ARBA00022746"/>
    </source>
</evidence>
<dbReference type="InterPro" id="IPR008949">
    <property type="entry name" value="Isoprenoid_synthase_dom_sf"/>
</dbReference>
<evidence type="ECO:0000256" key="2">
    <source>
        <dbReference type="ARBA" id="ARBA00012396"/>
    </source>
</evidence>
<reference evidence="5 6" key="1">
    <citation type="journal article" date="2023" name="Life. Sci Alliance">
        <title>Evolutionary insights into 3D genome organization and epigenetic landscape of Vigna mungo.</title>
        <authorList>
            <person name="Junaid A."/>
            <person name="Singh B."/>
            <person name="Bhatia S."/>
        </authorList>
    </citation>
    <scope>NUCLEOTIDE SEQUENCE [LARGE SCALE GENOMIC DNA]</scope>
    <source>
        <strain evidence="5">Urdbean</strain>
    </source>
</reference>
<dbReference type="InterPro" id="IPR002060">
    <property type="entry name" value="Squ/phyt_synthse"/>
</dbReference>
<evidence type="ECO:0000256" key="1">
    <source>
        <dbReference type="ARBA" id="ARBA00001805"/>
    </source>
</evidence>
<feature type="transmembrane region" description="Helical" evidence="4">
    <location>
        <begin position="20"/>
        <end position="41"/>
    </location>
</feature>
<keyword evidence="4" id="KW-0812">Transmembrane</keyword>
<dbReference type="Proteomes" id="UP001374535">
    <property type="component" value="Chromosome 11"/>
</dbReference>
<dbReference type="GO" id="GO:0016117">
    <property type="term" value="P:carotenoid biosynthetic process"/>
    <property type="evidence" value="ECO:0007669"/>
    <property type="project" value="UniProtKB-KW"/>
</dbReference>
<keyword evidence="3" id="KW-0125">Carotenoid biosynthesis</keyword>
<protein>
    <recommendedName>
        <fullName evidence="2">15-cis-phytoene synthase</fullName>
        <ecNumber evidence="2">2.5.1.32</ecNumber>
    </recommendedName>
</protein>
<name>A0AAQ3MH74_VIGMU</name>
<dbReference type="Pfam" id="PF00494">
    <property type="entry name" value="SQS_PSY"/>
    <property type="match status" value="1"/>
</dbReference>
<organism evidence="5 6">
    <name type="scientific">Vigna mungo</name>
    <name type="common">Black gram</name>
    <name type="synonym">Phaseolus mungo</name>
    <dbReference type="NCBI Taxonomy" id="3915"/>
    <lineage>
        <taxon>Eukaryota</taxon>
        <taxon>Viridiplantae</taxon>
        <taxon>Streptophyta</taxon>
        <taxon>Embryophyta</taxon>
        <taxon>Tracheophyta</taxon>
        <taxon>Spermatophyta</taxon>
        <taxon>Magnoliopsida</taxon>
        <taxon>eudicotyledons</taxon>
        <taxon>Gunneridae</taxon>
        <taxon>Pentapetalae</taxon>
        <taxon>rosids</taxon>
        <taxon>fabids</taxon>
        <taxon>Fabales</taxon>
        <taxon>Fabaceae</taxon>
        <taxon>Papilionoideae</taxon>
        <taxon>50 kb inversion clade</taxon>
        <taxon>NPAAA clade</taxon>
        <taxon>indigoferoid/millettioid clade</taxon>
        <taxon>Phaseoleae</taxon>
        <taxon>Vigna</taxon>
    </lineage>
</organism>
<dbReference type="EC" id="2.5.1.32" evidence="2"/>
<dbReference type="SUPFAM" id="SSF48576">
    <property type="entry name" value="Terpenoid synthases"/>
    <property type="match status" value="1"/>
</dbReference>
<dbReference type="EMBL" id="CP144690">
    <property type="protein sequence ID" value="WVY91156.1"/>
    <property type="molecule type" value="Genomic_DNA"/>
</dbReference>
<gene>
    <name evidence="5" type="ORF">V8G54_036670</name>
</gene>
<keyword evidence="4" id="KW-1133">Transmembrane helix</keyword>
<evidence type="ECO:0000256" key="4">
    <source>
        <dbReference type="SAM" id="Phobius"/>
    </source>
</evidence>
<comment type="catalytic activity">
    <reaction evidence="1">
        <text>2 (2E,6E,10E)-geranylgeranyl diphosphate = 15-cis-phytoene + 2 diphosphate</text>
        <dbReference type="Rhea" id="RHEA:34475"/>
        <dbReference type="ChEBI" id="CHEBI:27787"/>
        <dbReference type="ChEBI" id="CHEBI:33019"/>
        <dbReference type="ChEBI" id="CHEBI:58756"/>
        <dbReference type="EC" id="2.5.1.32"/>
    </reaction>
</comment>
<sequence>MIKGMRMDLKKSRYENFDELYLYCYYVAGTISLMSVPVMGITPNSKASTKCIYNVALTLRITNQLTNILRDVGEEKSNTGFYTGSANNAYIQCPSNPGSKCTIMVAATRTARLAARYPFFCNLPNTTLNNPQSELSFVINNRSKQQSSRMSSQKINEVVFKDAKHQRDQTICTFFM</sequence>